<keyword evidence="3" id="KW-1185">Reference proteome</keyword>
<gene>
    <name evidence="2" type="ORF">R1sor_005703</name>
</gene>
<protein>
    <submittedName>
        <fullName evidence="2">Uncharacterized protein</fullName>
    </submittedName>
</protein>
<comment type="caution">
    <text evidence="2">The sequence shown here is derived from an EMBL/GenBank/DDBJ whole genome shotgun (WGS) entry which is preliminary data.</text>
</comment>
<name>A0ABD3HNV5_9MARC</name>
<dbReference type="EMBL" id="JBJQOH010000003">
    <property type="protein sequence ID" value="KAL3692052.1"/>
    <property type="molecule type" value="Genomic_DNA"/>
</dbReference>
<dbReference type="Proteomes" id="UP001633002">
    <property type="component" value="Unassembled WGS sequence"/>
</dbReference>
<sequence length="405" mass="47837">MDDTFLINTLWPFLFRMRDSTNAAAFVKLHPPLWYNVSITLAAEHPNMYRQLTDRYSRITWPTTFPNLLRLYSVDYFPEQAQQELRSLGDICSLSPQECWDMSVLFGFLEIEAKRLETSKTSEPERRAKLMELARQYYQFYAAEQETARDMALLRKLLWQMPANSQETTFTSEARRKAVELYDYEKACMYKRAEEEELDEIWADFDIVEKQTQAAVKRKLSAPQPPVAPDTAEDPVPWTRMSKQEMLAHFRANVQHMVERHGAKEPEYSKFWWPPIVYDPEPQKPKLGTEADTEEFKRFKREHPKKVEDWEKAIAEREKKREKEDEAVSKRFKERRNERKALAERIEERDNKRKKAQVEAIESIKRRYQNGSLVRDVGSSWSPDVDTKYSGTIAHNIASTAELLF</sequence>
<reference evidence="2 3" key="1">
    <citation type="submission" date="2024-09" db="EMBL/GenBank/DDBJ databases">
        <title>Chromosome-scale assembly of Riccia sorocarpa.</title>
        <authorList>
            <person name="Paukszto L."/>
        </authorList>
    </citation>
    <scope>NUCLEOTIDE SEQUENCE [LARGE SCALE GENOMIC DNA]</scope>
    <source>
        <strain evidence="2">LP-2024</strain>
        <tissue evidence="2">Aerial parts of the thallus</tissue>
    </source>
</reference>
<feature type="region of interest" description="Disordered" evidence="1">
    <location>
        <begin position="316"/>
        <end position="340"/>
    </location>
</feature>
<accession>A0ABD3HNV5</accession>
<organism evidence="2 3">
    <name type="scientific">Riccia sorocarpa</name>
    <dbReference type="NCBI Taxonomy" id="122646"/>
    <lineage>
        <taxon>Eukaryota</taxon>
        <taxon>Viridiplantae</taxon>
        <taxon>Streptophyta</taxon>
        <taxon>Embryophyta</taxon>
        <taxon>Marchantiophyta</taxon>
        <taxon>Marchantiopsida</taxon>
        <taxon>Marchantiidae</taxon>
        <taxon>Marchantiales</taxon>
        <taxon>Ricciaceae</taxon>
        <taxon>Riccia</taxon>
    </lineage>
</organism>
<evidence type="ECO:0000313" key="2">
    <source>
        <dbReference type="EMBL" id="KAL3692052.1"/>
    </source>
</evidence>
<proteinExistence type="predicted"/>
<dbReference type="AlphaFoldDB" id="A0ABD3HNV5"/>
<evidence type="ECO:0000256" key="1">
    <source>
        <dbReference type="SAM" id="MobiDB-lite"/>
    </source>
</evidence>
<evidence type="ECO:0000313" key="3">
    <source>
        <dbReference type="Proteomes" id="UP001633002"/>
    </source>
</evidence>